<dbReference type="STRING" id="365046.Rta_11590"/>
<dbReference type="RefSeq" id="WP_013900478.1">
    <property type="nucleotide sequence ID" value="NC_015677.1"/>
</dbReference>
<dbReference type="eggNOG" id="ENOG502Z7SX">
    <property type="taxonomic scope" value="Bacteria"/>
</dbReference>
<dbReference type="AlphaFoldDB" id="F5Y127"/>
<reference evidence="3" key="1">
    <citation type="submission" date="2006-01" db="EMBL/GenBank/DDBJ databases">
        <title>Genome of the cyst-dividing bacterium Ramlibacter tataouinensis.</title>
        <authorList>
            <person name="Barakat M."/>
            <person name="Ortet P."/>
            <person name="De Luca G."/>
            <person name="Jourlin-Castelli C."/>
            <person name="Ansaldi M."/>
            <person name="Py B."/>
            <person name="Fichant G."/>
            <person name="Coutinho P."/>
            <person name="Voulhoux R."/>
            <person name="Bastien O."/>
            <person name="Roy S."/>
            <person name="Marechal E."/>
            <person name="Henrissat B."/>
            <person name="Quentin Y."/>
            <person name="Noirot P."/>
            <person name="Filloux A."/>
            <person name="Mejean V."/>
            <person name="DuBow M."/>
            <person name="Barras F."/>
            <person name="Heulin T."/>
        </authorList>
    </citation>
    <scope>NUCLEOTIDE SEQUENCE [LARGE SCALE GENOMIC DNA]</scope>
    <source>
        <strain evidence="3">ATCC BAA-407 / DSM 14655 / LMG 21543 / TTB310</strain>
    </source>
</reference>
<sequence>MEPVSRRIFLKVSSATAVTPVVAEAAAPQRPGAHASAAAAPAAGAEAQPYLFFTAGEAAFMEAAVDRLIPPDDLGPGGRQAGVVQFIDRQLAGAWGAGERLYRSGPWQPGTPSQGYQLPFTPAELFRNALRGIAQQGQQGGGTPFEKLPGPQQDAWLTRLQNGGTDLEGVPSKVFFESLLAMTVEGYFCDPAYGGNRGMGSWSMIGFPGAYGNYYELVDRHGIAFNVPPRSLAQDGGGHVHPMPATRPQATQPPPQQGKR</sequence>
<organism evidence="2 3">
    <name type="scientific">Ramlibacter tataouinensis (strain ATCC BAA-407 / DSM 14655 / LMG 21543 / TTB310)</name>
    <dbReference type="NCBI Taxonomy" id="365046"/>
    <lineage>
        <taxon>Bacteria</taxon>
        <taxon>Pseudomonadati</taxon>
        <taxon>Pseudomonadota</taxon>
        <taxon>Betaproteobacteria</taxon>
        <taxon>Burkholderiales</taxon>
        <taxon>Comamonadaceae</taxon>
        <taxon>Ramlibacter</taxon>
    </lineage>
</organism>
<dbReference type="InterPro" id="IPR027056">
    <property type="entry name" value="Gluconate_2DH_su3"/>
</dbReference>
<dbReference type="EMBL" id="CP000245">
    <property type="protein sequence ID" value="AEG92245.1"/>
    <property type="molecule type" value="Genomic_DNA"/>
</dbReference>
<evidence type="ECO:0000313" key="2">
    <source>
        <dbReference type="EMBL" id="AEG92245.1"/>
    </source>
</evidence>
<reference evidence="2 3" key="2">
    <citation type="journal article" date="2011" name="PLoS ONE">
        <title>The Cyst-Dividing Bacterium Ramlibacter tataouinensis TTB310 Genome Reveals a Well-Stocked Toolbox for Adaptation to a Desert Environment.</title>
        <authorList>
            <person name="De Luca G."/>
            <person name="Barakat M."/>
            <person name="Ortet P."/>
            <person name="Fochesato S."/>
            <person name="Jourlin-Castelli C."/>
            <person name="Ansaldi M."/>
            <person name="Py B."/>
            <person name="Fichant G."/>
            <person name="Coutinho P.M."/>
            <person name="Voulhoux R."/>
            <person name="Bastien O."/>
            <person name="Marechal E."/>
            <person name="Henrissat B."/>
            <person name="Quentin Y."/>
            <person name="Noirot P."/>
            <person name="Filloux A."/>
            <person name="Mejean V."/>
            <person name="Dubow M.S."/>
            <person name="Barras F."/>
            <person name="Barbe V."/>
            <person name="Weissenbach J."/>
            <person name="Mihalcescu I."/>
            <person name="Vermeglio A."/>
            <person name="Achouak W."/>
            <person name="Heulin T."/>
        </authorList>
    </citation>
    <scope>NUCLEOTIDE SEQUENCE [LARGE SCALE GENOMIC DNA]</scope>
    <source>
        <strain evidence="3">ATCC BAA-407 / DSM 14655 / LMG 21543 / TTB310</strain>
    </source>
</reference>
<protein>
    <recommendedName>
        <fullName evidence="4">Gluconate 2-dehydrogenase</fullName>
    </recommendedName>
</protein>
<proteinExistence type="predicted"/>
<dbReference type="PROSITE" id="PS51318">
    <property type="entry name" value="TAT"/>
    <property type="match status" value="1"/>
</dbReference>
<name>F5Y127_RAMTT</name>
<accession>F5Y127</accession>
<feature type="region of interest" description="Disordered" evidence="1">
    <location>
        <begin position="229"/>
        <end position="260"/>
    </location>
</feature>
<dbReference type="Pfam" id="PF13618">
    <property type="entry name" value="Gluconate_2-dh3"/>
    <property type="match status" value="1"/>
</dbReference>
<keyword evidence="3" id="KW-1185">Reference proteome</keyword>
<dbReference type="KEGG" id="rta:Rta_11590"/>
<gene>
    <name evidence="2" type="ordered locus">Rta_11590</name>
</gene>
<evidence type="ECO:0008006" key="4">
    <source>
        <dbReference type="Google" id="ProtNLM"/>
    </source>
</evidence>
<dbReference type="InterPro" id="IPR006311">
    <property type="entry name" value="TAT_signal"/>
</dbReference>
<dbReference type="HOGENOM" id="CLU_065508_0_0_4"/>
<dbReference type="PATRIC" id="fig|365046.3.peg.1186"/>
<feature type="compositionally biased region" description="Pro residues" evidence="1">
    <location>
        <begin position="251"/>
        <end position="260"/>
    </location>
</feature>
<evidence type="ECO:0000313" key="3">
    <source>
        <dbReference type="Proteomes" id="UP000008385"/>
    </source>
</evidence>
<evidence type="ECO:0000256" key="1">
    <source>
        <dbReference type="SAM" id="MobiDB-lite"/>
    </source>
</evidence>
<dbReference type="Proteomes" id="UP000008385">
    <property type="component" value="Chromosome"/>
</dbReference>